<feature type="domain" description="AMP-binding enzyme C-terminal" evidence="4">
    <location>
        <begin position="456"/>
        <end position="531"/>
    </location>
</feature>
<dbReference type="GO" id="GO:0006631">
    <property type="term" value="P:fatty acid metabolic process"/>
    <property type="evidence" value="ECO:0007669"/>
    <property type="project" value="TreeGrafter"/>
</dbReference>
<proteinExistence type="inferred from homology"/>
<dbReference type="GO" id="GO:0031956">
    <property type="term" value="F:medium-chain fatty acid-CoA ligase activity"/>
    <property type="evidence" value="ECO:0007669"/>
    <property type="project" value="TreeGrafter"/>
</dbReference>
<evidence type="ECO:0000256" key="1">
    <source>
        <dbReference type="ARBA" id="ARBA00006432"/>
    </source>
</evidence>
<name>A0A6P0HFY9_9ACTN</name>
<comment type="similarity">
    <text evidence="1">Belongs to the ATP-dependent AMP-binding enzyme family.</text>
</comment>
<dbReference type="InterPro" id="IPR045851">
    <property type="entry name" value="AMP-bd_C_sf"/>
</dbReference>
<comment type="caution">
    <text evidence="5">The sequence shown here is derived from an EMBL/GenBank/DDBJ whole genome shotgun (WGS) entry which is preliminary data.</text>
</comment>
<dbReference type="Gene3D" id="3.30.300.30">
    <property type="match status" value="1"/>
</dbReference>
<accession>A0A6P0HFY9</accession>
<keyword evidence="2" id="KW-0436">Ligase</keyword>
<reference evidence="5 6" key="1">
    <citation type="journal article" date="2014" name="Int. J. Syst. Evol. Microbiol.">
        <title>Nocardioides zeae sp. nov., isolated from the stem of Zea mays.</title>
        <authorList>
            <person name="Glaeser S.P."/>
            <person name="McInroy J.A."/>
            <person name="Busse H.J."/>
            <person name="Kampfer P."/>
        </authorList>
    </citation>
    <scope>NUCLEOTIDE SEQUENCE [LARGE SCALE GENOMIC DNA]</scope>
    <source>
        <strain evidence="5 6">JCM 30728</strain>
    </source>
</reference>
<keyword evidence="6" id="KW-1185">Reference proteome</keyword>
<evidence type="ECO:0000313" key="5">
    <source>
        <dbReference type="EMBL" id="NEN77622.1"/>
    </source>
</evidence>
<dbReference type="Pfam" id="PF00501">
    <property type="entry name" value="AMP-binding"/>
    <property type="match status" value="1"/>
</dbReference>
<dbReference type="PROSITE" id="PS00455">
    <property type="entry name" value="AMP_BINDING"/>
    <property type="match status" value="1"/>
</dbReference>
<dbReference type="EMBL" id="JAAGXA010000002">
    <property type="protein sequence ID" value="NEN77622.1"/>
    <property type="molecule type" value="Genomic_DNA"/>
</dbReference>
<protein>
    <submittedName>
        <fullName evidence="5">AMP-binding protein</fullName>
    </submittedName>
</protein>
<evidence type="ECO:0000313" key="6">
    <source>
        <dbReference type="Proteomes" id="UP000468687"/>
    </source>
</evidence>
<dbReference type="RefSeq" id="WP_163770952.1">
    <property type="nucleotide sequence ID" value="NZ_JAAGXA010000002.1"/>
</dbReference>
<dbReference type="AlphaFoldDB" id="A0A6P0HFY9"/>
<sequence>MVPTAAEAVTSPPTVADGVSYLPADRSVDLVDLTVGGLLALRAAELPDRPALVGARHGDGREVRLTYAELHAEARRVATALLRLARPGDHVALWAPSVVEWPVVQYGAAIAGVRLVALNPVLRDRELEYALRHSGSAVLLHADRSRDYDMAAVAGRMAELFPGLTVVSLRERDRWRADEADEALLAASPTDPDLPVMLQYTSGTTGNPKGVLLRHRSLVNVARLTMEHVGAPAQAKVVSPLPMFHTAGCVVSVLGPLWSGGVVRIIEQFVPSVVLVHLRADEPDVLLFVPAILGALLEAQRAATEPAPRLPLVMGGASNLPASMIEAAERVFGASVLNIFGQTELAPVLSATRPDDDRQDQLTTVGHPLPQVEVKVVDPVTGAVVPAGERGEICARGYQQLVEYLHDPAATAAAVDGEGFVHTGDLGSMDARGYLTVTGRLKDLIIRGGENIAPAEIESVLVTHPDVLEAAVLGLPDERLGEQVGAVVRLRDEREGLLESLRTHARDHLSPHKVPARWFVAEALPVTPTGKVQKFRLADQLRAGGIDGLRELVG</sequence>
<dbReference type="Gene3D" id="3.40.50.12780">
    <property type="entry name" value="N-terminal domain of ligase-like"/>
    <property type="match status" value="1"/>
</dbReference>
<dbReference type="InterPro" id="IPR042099">
    <property type="entry name" value="ANL_N_sf"/>
</dbReference>
<dbReference type="InterPro" id="IPR000873">
    <property type="entry name" value="AMP-dep_synth/lig_dom"/>
</dbReference>
<dbReference type="SUPFAM" id="SSF56801">
    <property type="entry name" value="Acetyl-CoA synthetase-like"/>
    <property type="match status" value="1"/>
</dbReference>
<dbReference type="InterPro" id="IPR025110">
    <property type="entry name" value="AMP-bd_C"/>
</dbReference>
<dbReference type="InterPro" id="IPR020845">
    <property type="entry name" value="AMP-binding_CS"/>
</dbReference>
<dbReference type="Pfam" id="PF13193">
    <property type="entry name" value="AMP-binding_C"/>
    <property type="match status" value="1"/>
</dbReference>
<evidence type="ECO:0000259" key="4">
    <source>
        <dbReference type="Pfam" id="PF13193"/>
    </source>
</evidence>
<organism evidence="5 6">
    <name type="scientific">Nocardioides zeae</name>
    <dbReference type="NCBI Taxonomy" id="1457234"/>
    <lineage>
        <taxon>Bacteria</taxon>
        <taxon>Bacillati</taxon>
        <taxon>Actinomycetota</taxon>
        <taxon>Actinomycetes</taxon>
        <taxon>Propionibacteriales</taxon>
        <taxon>Nocardioidaceae</taxon>
        <taxon>Nocardioides</taxon>
    </lineage>
</organism>
<dbReference type="Proteomes" id="UP000468687">
    <property type="component" value="Unassembled WGS sequence"/>
</dbReference>
<evidence type="ECO:0000256" key="2">
    <source>
        <dbReference type="ARBA" id="ARBA00022598"/>
    </source>
</evidence>
<evidence type="ECO:0000259" key="3">
    <source>
        <dbReference type="Pfam" id="PF00501"/>
    </source>
</evidence>
<dbReference type="PANTHER" id="PTHR43201:SF5">
    <property type="entry name" value="MEDIUM-CHAIN ACYL-COA LIGASE ACSF2, MITOCHONDRIAL"/>
    <property type="match status" value="1"/>
</dbReference>
<gene>
    <name evidence="5" type="ORF">G3T38_04950</name>
</gene>
<feature type="domain" description="AMP-dependent synthetase/ligase" evidence="3">
    <location>
        <begin position="42"/>
        <end position="404"/>
    </location>
</feature>
<dbReference type="PANTHER" id="PTHR43201">
    <property type="entry name" value="ACYL-COA SYNTHETASE"/>
    <property type="match status" value="1"/>
</dbReference>